<feature type="region of interest" description="Disordered" evidence="1">
    <location>
        <begin position="56"/>
        <end position="113"/>
    </location>
</feature>
<name>A0A383APK6_9ZZZZ</name>
<feature type="compositionally biased region" description="Polar residues" evidence="1">
    <location>
        <begin position="103"/>
        <end position="113"/>
    </location>
</feature>
<dbReference type="AlphaFoldDB" id="A0A383APK6"/>
<organism evidence="2">
    <name type="scientific">marine metagenome</name>
    <dbReference type="NCBI Taxonomy" id="408172"/>
    <lineage>
        <taxon>unclassified sequences</taxon>
        <taxon>metagenomes</taxon>
        <taxon>ecological metagenomes</taxon>
    </lineage>
</organism>
<feature type="non-terminal residue" evidence="2">
    <location>
        <position position="185"/>
    </location>
</feature>
<reference evidence="2" key="1">
    <citation type="submission" date="2018-05" db="EMBL/GenBank/DDBJ databases">
        <authorList>
            <person name="Lanie J.A."/>
            <person name="Ng W.-L."/>
            <person name="Kazmierczak K.M."/>
            <person name="Andrzejewski T.M."/>
            <person name="Davidsen T.M."/>
            <person name="Wayne K.J."/>
            <person name="Tettelin H."/>
            <person name="Glass J.I."/>
            <person name="Rusch D."/>
            <person name="Podicherti R."/>
            <person name="Tsui H.-C.T."/>
            <person name="Winkler M.E."/>
        </authorList>
    </citation>
    <scope>NUCLEOTIDE SEQUENCE</scope>
</reference>
<protein>
    <submittedName>
        <fullName evidence="2">Uncharacterized protein</fullName>
    </submittedName>
</protein>
<dbReference type="EMBL" id="UINC01193989">
    <property type="protein sequence ID" value="SVE09856.1"/>
    <property type="molecule type" value="Genomic_DNA"/>
</dbReference>
<evidence type="ECO:0000256" key="1">
    <source>
        <dbReference type="SAM" id="MobiDB-lite"/>
    </source>
</evidence>
<gene>
    <name evidence="2" type="ORF">METZ01_LOCUS462710</name>
</gene>
<accession>A0A383APK6</accession>
<feature type="non-terminal residue" evidence="2">
    <location>
        <position position="1"/>
    </location>
</feature>
<proteinExistence type="predicted"/>
<evidence type="ECO:0000313" key="2">
    <source>
        <dbReference type="EMBL" id="SVE09856.1"/>
    </source>
</evidence>
<feature type="compositionally biased region" description="Pro residues" evidence="1">
    <location>
        <begin position="61"/>
        <end position="97"/>
    </location>
</feature>
<sequence>VKLTVFIVLVAMIGACGGEAKPVPPSGITAPSPVIQATAAPTTDVAATIPAAVSTAIPVNTPTPPAPTVSPRRTPTPEPTAHPSPPLPTALPRPTVMPEPTAHPSSVEVSQSEGTLLKLVEPSTARYIIREQLARLDFPNDAIGQTSDVNGMIRFDASGQIQKDSVFAVNVSSLTSDEARRDRYL</sequence>